<dbReference type="InterPro" id="IPR029044">
    <property type="entry name" value="Nucleotide-diphossugar_trans"/>
</dbReference>
<dbReference type="EMBL" id="JANFMP010000029">
    <property type="protein sequence ID" value="MDG4527543.1"/>
    <property type="molecule type" value="Genomic_DNA"/>
</dbReference>
<evidence type="ECO:0000313" key="1">
    <source>
        <dbReference type="EMBL" id="BAM94960.1"/>
    </source>
</evidence>
<dbReference type="EMBL" id="AB737831">
    <property type="protein sequence ID" value="BAM94960.1"/>
    <property type="molecule type" value="Genomic_DNA"/>
</dbReference>
<dbReference type="InterPro" id="IPR008441">
    <property type="entry name" value="AfumC-like_glycosyl_Trfase"/>
</dbReference>
<dbReference type="Proteomes" id="UP001152875">
    <property type="component" value="Unassembled WGS sequence"/>
</dbReference>
<proteinExistence type="predicted"/>
<dbReference type="AlphaFoldDB" id="M1VDT9"/>
<name>M1VDT9_STRSU</name>
<reference evidence="2" key="2">
    <citation type="submission" date="2022-07" db="EMBL/GenBank/DDBJ databases">
        <title>Whole Genome Sequencing of Streptococcus suis.</title>
        <authorList>
            <person name="Dai X."/>
            <person name="Huang J."/>
            <person name="Wang L."/>
        </authorList>
    </citation>
    <scope>NUCLEOTIDE SEQUENCE</scope>
    <source>
        <strain evidence="2">XNB2</strain>
    </source>
</reference>
<evidence type="ECO:0000313" key="2">
    <source>
        <dbReference type="EMBL" id="MDG4527543.1"/>
    </source>
</evidence>
<dbReference type="SUPFAM" id="SSF53448">
    <property type="entry name" value="Nucleotide-diphospho-sugar transferases"/>
    <property type="match status" value="1"/>
</dbReference>
<dbReference type="Gene3D" id="3.90.550.20">
    <property type="match status" value="1"/>
</dbReference>
<dbReference type="RefSeq" id="WP_024397785.1">
    <property type="nucleotide sequence ID" value="NZ_JANFMO010000027.1"/>
</dbReference>
<reference evidence="1" key="1">
    <citation type="journal article" date="2013" name="Appl. Environ. Microbiol.">
        <title>Genetic analysis of capsular polysaccharide synthesis gene clusters from all serotypes of Streptococcus suis: potential mechanisms for generation of capsular variation.</title>
        <authorList>
            <person name="Okura M."/>
            <person name="Takamatsu D."/>
            <person name="Maruyama F."/>
            <person name="Nozawa T."/>
            <person name="Nakagawa I."/>
            <person name="Osaki M."/>
            <person name="Sekizaki T."/>
            <person name="Gottschalk M."/>
            <person name="Kumagai Y."/>
            <person name="Hamada S."/>
        </authorList>
    </citation>
    <scope>NUCLEOTIDE SEQUENCE</scope>
    <source>
        <strain evidence="1">89-5259</strain>
    </source>
</reference>
<sequence length="309" mass="36886">MLAWDKKNKLKILYYAPDVFFIKIFSTITKRVHKKEQAILKFLKNQNPDYKNTINKEKNSIKPFNKVIWTLWWQGEKNAPKTVQITLERMKKVAERNAYKFVVLDQENIRNYVNIPEFVYEKLERKIISLQFFSDIVRLSLLAEHGGIWFDSTLFLHEEIDLSVFETEFTTIKITNAGEESKNNISRCRWTGFCISSTPSSRYTVFLRDFILSYTEKNNFLVDYFLLDYAIYLLYEADKEFKHVIDNMPLAIDNDKLFFFNYHGKEVFDAEKWEQLVIPIVKTTYRYEYGEIVKGTYLERFISSELNEA</sequence>
<gene>
    <name evidence="1" type="primary">cps27J</name>
    <name evidence="2" type="ORF">NOL13_09125</name>
</gene>
<dbReference type="Pfam" id="PF05704">
    <property type="entry name" value="Caps_synth"/>
    <property type="match status" value="1"/>
</dbReference>
<accession>M1VDT9</accession>
<protein>
    <submittedName>
        <fullName evidence="1">Capsular polysaccharide synthesis protein</fullName>
    </submittedName>
</protein>
<organism evidence="1">
    <name type="scientific">Streptococcus suis</name>
    <dbReference type="NCBI Taxonomy" id="1307"/>
    <lineage>
        <taxon>Bacteria</taxon>
        <taxon>Bacillati</taxon>
        <taxon>Bacillota</taxon>
        <taxon>Bacilli</taxon>
        <taxon>Lactobacillales</taxon>
        <taxon>Streptococcaceae</taxon>
        <taxon>Streptococcus</taxon>
    </lineage>
</organism>
<dbReference type="GO" id="GO:0016757">
    <property type="term" value="F:glycosyltransferase activity"/>
    <property type="evidence" value="ECO:0007669"/>
    <property type="project" value="InterPro"/>
</dbReference>